<keyword evidence="1" id="KW-0812">Transmembrane</keyword>
<organism evidence="2 3">
    <name type="scientific">Candidatus Kuenenbacteria bacterium RIFCSPLOWO2_02_FULL_42_16</name>
    <dbReference type="NCBI Taxonomy" id="1798564"/>
    <lineage>
        <taxon>Bacteria</taxon>
        <taxon>Candidatus Kueneniibacteriota</taxon>
    </lineage>
</organism>
<name>A0A1F6FZ62_9BACT</name>
<proteinExistence type="predicted"/>
<dbReference type="EMBL" id="MFMZ01000022">
    <property type="protein sequence ID" value="OGG91139.1"/>
    <property type="molecule type" value="Genomic_DNA"/>
</dbReference>
<accession>A0A1F6FZ62</accession>
<dbReference type="Proteomes" id="UP000177998">
    <property type="component" value="Unassembled WGS sequence"/>
</dbReference>
<dbReference type="AlphaFoldDB" id="A0A1F6FZ62"/>
<evidence type="ECO:0000313" key="3">
    <source>
        <dbReference type="Proteomes" id="UP000177998"/>
    </source>
</evidence>
<keyword evidence="1" id="KW-1133">Transmembrane helix</keyword>
<keyword evidence="1" id="KW-0472">Membrane</keyword>
<evidence type="ECO:0000313" key="2">
    <source>
        <dbReference type="EMBL" id="OGG91139.1"/>
    </source>
</evidence>
<comment type="caution">
    <text evidence="2">The sequence shown here is derived from an EMBL/GenBank/DDBJ whole genome shotgun (WGS) entry which is preliminary data.</text>
</comment>
<gene>
    <name evidence="2" type="ORF">A3H55_02285</name>
</gene>
<evidence type="ECO:0000256" key="1">
    <source>
        <dbReference type="SAM" id="Phobius"/>
    </source>
</evidence>
<reference evidence="2 3" key="1">
    <citation type="journal article" date="2016" name="Nat. Commun.">
        <title>Thousands of microbial genomes shed light on interconnected biogeochemical processes in an aquifer system.</title>
        <authorList>
            <person name="Anantharaman K."/>
            <person name="Brown C.T."/>
            <person name="Hug L.A."/>
            <person name="Sharon I."/>
            <person name="Castelle C.J."/>
            <person name="Probst A.J."/>
            <person name="Thomas B.C."/>
            <person name="Singh A."/>
            <person name="Wilkins M.J."/>
            <person name="Karaoz U."/>
            <person name="Brodie E.L."/>
            <person name="Williams K.H."/>
            <person name="Hubbard S.S."/>
            <person name="Banfield J.F."/>
        </authorList>
    </citation>
    <scope>NUCLEOTIDE SEQUENCE [LARGE SCALE GENOMIC DNA]</scope>
</reference>
<feature type="transmembrane region" description="Helical" evidence="1">
    <location>
        <begin position="7"/>
        <end position="27"/>
    </location>
</feature>
<sequence>MARKYRQLYIFLPALLILFAAAVFFMVKNYYSSDEFLWQYAPKKSLAFAEFDLADKNFIDYLGRNSQAKKQLEKFLQDNGLPADIWKAEIEIQKIGLFVVEIPDQEKRKEPGWVVKSRGNIEQSSAFLSGYYYQPIDKKTAIIARSKEVMQMVRGAQYFSDLNFGQRSKAVNGFGYGFFRAEFWDSTRLTDEEKRIFHNNLAADDQGLIYWQAAINDKEEINFQINLPWVYSDNKLAWQRDVMAGNIFYSDKSLVLKLDGVKNIWETIVAGAESETVAKEIVETYINDKYQTDIRELYTIFEQPVALVVRPKIKIKQASDLMDLGNNDFAIVSNKVFNINKDQVAWNLEALIKSYTAFKFPEKRLKILIDKTTGYEVVADPNRLAFTKENYGRGEIKFIKAADFEMGYFLGDEEIIIFNSTDLVKRILDQKEARAGGDELGDAISDLILDPAILDTTYLSFAKIVSVVFDDNERNGIVIKGMIK</sequence>
<protein>
    <submittedName>
        <fullName evidence="2">Uncharacterized protein</fullName>
    </submittedName>
</protein>